<evidence type="ECO:0000313" key="12">
    <source>
        <dbReference type="EMBL" id="PXY30614.1"/>
    </source>
</evidence>
<dbReference type="EMBL" id="MASU01000007">
    <property type="protein sequence ID" value="PXY30614.1"/>
    <property type="molecule type" value="Genomic_DNA"/>
</dbReference>
<name>A0A318LQE8_9PSEU</name>
<organism evidence="12 13">
    <name type="scientific">Prauserella flavalba</name>
    <dbReference type="NCBI Taxonomy" id="1477506"/>
    <lineage>
        <taxon>Bacteria</taxon>
        <taxon>Bacillati</taxon>
        <taxon>Actinomycetota</taxon>
        <taxon>Actinomycetes</taxon>
        <taxon>Pseudonocardiales</taxon>
        <taxon>Pseudonocardiaceae</taxon>
        <taxon>Prauserella</taxon>
    </lineage>
</organism>
<sequence>MTQSAVRTIDAGAPPTRFARGWHCLGLADSFKDGKPHAVNAFGTKLVVFQGEDGTLNVLDGYCRHMGGDLTQGTVKGNEIACPFHDWRWGGNGKCVSIPYAKRVPLRARTRSWLTLEENKQLFVWHDPEGNPPPGDVVIPRIEGVFDGEWSNWTWDSVLIEGANCREIVDNVVDMAHFFYIHFAFPTYFKNVFEGHIATQYLNTKGRPDAGMASNYGGEENLLRSEASYYGPSYMINTLLNTYKGLEIENVLINCHYPVTPDSFVLQWGVIVKKLPGVSDEQADKIAGKFAKSIGVGFLQDVEIWKNKTRIDNPLLCEEDGPVYQLRRWYDQFYVDAADVTDDMTRRFEFEVDTTRANEVWEQEVAANLARQQQEAGVS</sequence>
<dbReference type="GO" id="GO:0008203">
    <property type="term" value="P:cholesterol metabolic process"/>
    <property type="evidence" value="ECO:0007669"/>
    <property type="project" value="InterPro"/>
</dbReference>
<dbReference type="OrthoDB" id="5243643at2"/>
<keyword evidence="2" id="KW-0001">2Fe-2S</keyword>
<dbReference type="Pfam" id="PF19298">
    <property type="entry name" value="KshA_C"/>
    <property type="match status" value="1"/>
</dbReference>
<dbReference type="Gene3D" id="2.102.10.10">
    <property type="entry name" value="Rieske [2Fe-2S] iron-sulphur domain"/>
    <property type="match status" value="1"/>
</dbReference>
<dbReference type="GO" id="GO:0046872">
    <property type="term" value="F:metal ion binding"/>
    <property type="evidence" value="ECO:0007669"/>
    <property type="project" value="UniProtKB-KW"/>
</dbReference>
<dbReference type="InterPro" id="IPR017941">
    <property type="entry name" value="Rieske_2Fe-2S"/>
</dbReference>
<dbReference type="Gene3D" id="3.90.380.10">
    <property type="entry name" value="Naphthalene 1,2-dioxygenase Alpha Subunit, Chain A, domain 1"/>
    <property type="match status" value="1"/>
</dbReference>
<keyword evidence="13" id="KW-1185">Reference proteome</keyword>
<keyword evidence="8" id="KW-0753">Steroid metabolism</keyword>
<dbReference type="GO" id="GO:0016705">
    <property type="term" value="F:oxidoreductase activity, acting on paired donors, with incorporation or reduction of molecular oxygen"/>
    <property type="evidence" value="ECO:0007669"/>
    <property type="project" value="UniProtKB-ARBA"/>
</dbReference>
<keyword evidence="5" id="KW-0560">Oxidoreductase</keyword>
<evidence type="ECO:0000256" key="6">
    <source>
        <dbReference type="ARBA" id="ARBA00023004"/>
    </source>
</evidence>
<comment type="caution">
    <text evidence="12">The sequence shown here is derived from an EMBL/GenBank/DDBJ whole genome shotgun (WGS) entry which is preliminary data.</text>
</comment>
<dbReference type="Proteomes" id="UP000247892">
    <property type="component" value="Unassembled WGS sequence"/>
</dbReference>
<keyword evidence="7" id="KW-0411">Iron-sulfur</keyword>
<evidence type="ECO:0000256" key="1">
    <source>
        <dbReference type="ARBA" id="ARBA00001962"/>
    </source>
</evidence>
<dbReference type="AlphaFoldDB" id="A0A318LQE8"/>
<dbReference type="PROSITE" id="PS51296">
    <property type="entry name" value="RIESKE"/>
    <property type="match status" value="1"/>
</dbReference>
<dbReference type="CDD" id="cd03531">
    <property type="entry name" value="Rieske_RO_Alpha_KSH"/>
    <property type="match status" value="1"/>
</dbReference>
<feature type="domain" description="Rieske" evidence="11">
    <location>
        <begin position="22"/>
        <end position="124"/>
    </location>
</feature>
<keyword evidence="8" id="KW-0443">Lipid metabolism</keyword>
<evidence type="ECO:0000256" key="2">
    <source>
        <dbReference type="ARBA" id="ARBA00022714"/>
    </source>
</evidence>
<dbReference type="SUPFAM" id="SSF55961">
    <property type="entry name" value="Bet v1-like"/>
    <property type="match status" value="1"/>
</dbReference>
<dbReference type="GO" id="GO:0016042">
    <property type="term" value="P:lipid catabolic process"/>
    <property type="evidence" value="ECO:0007669"/>
    <property type="project" value="UniProtKB-KW"/>
</dbReference>
<comment type="cofactor">
    <cofactor evidence="1">
        <name>Fe cation</name>
        <dbReference type="ChEBI" id="CHEBI:24875"/>
    </cofactor>
</comment>
<dbReference type="SUPFAM" id="SSF50022">
    <property type="entry name" value="ISP domain"/>
    <property type="match status" value="1"/>
</dbReference>
<dbReference type="RefSeq" id="WP_110338609.1">
    <property type="nucleotide sequence ID" value="NZ_MASU01000007.1"/>
</dbReference>
<evidence type="ECO:0000256" key="4">
    <source>
        <dbReference type="ARBA" id="ARBA00022963"/>
    </source>
</evidence>
<dbReference type="GO" id="GO:0051537">
    <property type="term" value="F:2 iron, 2 sulfur cluster binding"/>
    <property type="evidence" value="ECO:0007669"/>
    <property type="project" value="UniProtKB-KW"/>
</dbReference>
<dbReference type="InterPro" id="IPR036922">
    <property type="entry name" value="Rieske_2Fe-2S_sf"/>
</dbReference>
<accession>A0A318LQE8</accession>
<evidence type="ECO:0000256" key="8">
    <source>
        <dbReference type="ARBA" id="ARBA00023221"/>
    </source>
</evidence>
<evidence type="ECO:0000259" key="11">
    <source>
        <dbReference type="PROSITE" id="PS51296"/>
    </source>
</evidence>
<dbReference type="InterPro" id="IPR050584">
    <property type="entry name" value="Cholesterol_7-desaturase"/>
</dbReference>
<gene>
    <name evidence="12" type="ORF">BA062_18880</name>
</gene>
<dbReference type="FunFam" id="3.90.380.10:FF:000004">
    <property type="entry name" value="3-ketosteroid-9-alpha-hydroxylase oxygenase subunit"/>
    <property type="match status" value="1"/>
</dbReference>
<dbReference type="InterPro" id="IPR045605">
    <property type="entry name" value="KshA-like_C"/>
</dbReference>
<dbReference type="Pfam" id="PF00355">
    <property type="entry name" value="Rieske"/>
    <property type="match status" value="1"/>
</dbReference>
<evidence type="ECO:0000256" key="10">
    <source>
        <dbReference type="ARBA" id="ARBA00046982"/>
    </source>
</evidence>
<proteinExistence type="predicted"/>
<evidence type="ECO:0000313" key="13">
    <source>
        <dbReference type="Proteomes" id="UP000247892"/>
    </source>
</evidence>
<comment type="subunit">
    <text evidence="10">Homotrimer. The two-component system 3-ketosteroid-9-alpha-monooxygenase is composed of an oxygenase component KshA and a reductase component KshB.</text>
</comment>
<evidence type="ECO:0000256" key="9">
    <source>
        <dbReference type="ARBA" id="ARBA00030944"/>
    </source>
</evidence>
<keyword evidence="4" id="KW-0442">Lipid degradation</keyword>
<reference evidence="12 13" key="1">
    <citation type="submission" date="2016-07" db="EMBL/GenBank/DDBJ databases">
        <title>Draft genome sequence of Prauserella sp. YIM 121212, isolated from alkaline soil.</title>
        <authorList>
            <person name="Ruckert C."/>
            <person name="Albersmeier A."/>
            <person name="Jiang C.-L."/>
            <person name="Jiang Y."/>
            <person name="Kalinowski J."/>
            <person name="Schneider O."/>
            <person name="Winkler A."/>
            <person name="Zotchev S.B."/>
        </authorList>
    </citation>
    <scope>NUCLEOTIDE SEQUENCE [LARGE SCALE GENOMIC DNA]</scope>
    <source>
        <strain evidence="12 13">YIM 121212</strain>
    </source>
</reference>
<protein>
    <recommendedName>
        <fullName evidence="9">Rieske-type oxygenase</fullName>
    </recommendedName>
</protein>
<dbReference type="GO" id="GO:0004497">
    <property type="term" value="F:monooxygenase activity"/>
    <property type="evidence" value="ECO:0007669"/>
    <property type="project" value="UniProtKB-ARBA"/>
</dbReference>
<evidence type="ECO:0000256" key="7">
    <source>
        <dbReference type="ARBA" id="ARBA00023014"/>
    </source>
</evidence>
<dbReference type="PANTHER" id="PTHR21266">
    <property type="entry name" value="IRON-SULFUR DOMAIN CONTAINING PROTEIN"/>
    <property type="match status" value="1"/>
</dbReference>
<keyword evidence="3" id="KW-0479">Metal-binding</keyword>
<evidence type="ECO:0000256" key="3">
    <source>
        <dbReference type="ARBA" id="ARBA00022723"/>
    </source>
</evidence>
<dbReference type="PANTHER" id="PTHR21266:SF60">
    <property type="entry name" value="3-KETOSTEROID-9-ALPHA-MONOOXYGENASE, OXYGENASE COMPONENT"/>
    <property type="match status" value="1"/>
</dbReference>
<keyword evidence="6" id="KW-0408">Iron</keyword>
<evidence type="ECO:0000256" key="5">
    <source>
        <dbReference type="ARBA" id="ARBA00023002"/>
    </source>
</evidence>